<evidence type="ECO:0000256" key="1">
    <source>
        <dbReference type="SAM" id="MobiDB-lite"/>
    </source>
</evidence>
<feature type="region of interest" description="Disordered" evidence="1">
    <location>
        <begin position="17"/>
        <end position="58"/>
    </location>
</feature>
<dbReference type="RefSeq" id="XP_043175941.1">
    <property type="nucleotide sequence ID" value="XM_043323522.1"/>
</dbReference>
<gene>
    <name evidence="2" type="ORF">RhiXN_03705</name>
</gene>
<feature type="compositionally biased region" description="Polar residues" evidence="1">
    <location>
        <begin position="30"/>
        <end position="44"/>
    </location>
</feature>
<dbReference type="AlphaFoldDB" id="A0A8H8SS77"/>
<organism evidence="2 3">
    <name type="scientific">Rhizoctonia solani</name>
    <dbReference type="NCBI Taxonomy" id="456999"/>
    <lineage>
        <taxon>Eukaryota</taxon>
        <taxon>Fungi</taxon>
        <taxon>Dikarya</taxon>
        <taxon>Basidiomycota</taxon>
        <taxon>Agaricomycotina</taxon>
        <taxon>Agaricomycetes</taxon>
        <taxon>Cantharellales</taxon>
        <taxon>Ceratobasidiaceae</taxon>
        <taxon>Rhizoctonia</taxon>
    </lineage>
</organism>
<dbReference type="EMBL" id="CP059658">
    <property type="protein sequence ID" value="QRW15704.1"/>
    <property type="molecule type" value="Genomic_DNA"/>
</dbReference>
<evidence type="ECO:0000313" key="2">
    <source>
        <dbReference type="EMBL" id="QRW15704.1"/>
    </source>
</evidence>
<accession>A0A8H8SS77</accession>
<protein>
    <submittedName>
        <fullName evidence="2">Retrotransposon-derived protein PEG10</fullName>
    </submittedName>
</protein>
<name>A0A8H8SS77_9AGAM</name>
<feature type="region of interest" description="Disordered" evidence="1">
    <location>
        <begin position="84"/>
        <end position="119"/>
    </location>
</feature>
<dbReference type="KEGG" id="rsx:RhiXN_03705"/>
<dbReference type="Proteomes" id="UP000650533">
    <property type="component" value="Chromosome 1"/>
</dbReference>
<evidence type="ECO:0000313" key="3">
    <source>
        <dbReference type="Proteomes" id="UP000650533"/>
    </source>
</evidence>
<reference evidence="2" key="1">
    <citation type="submission" date="2020-05" db="EMBL/GenBank/DDBJ databases">
        <title>Evolutionary and genomic comparisons of hybrid uninucleate and nonhybrid Rhizoctonia fungi.</title>
        <authorList>
            <person name="Li C."/>
            <person name="Chen X."/>
        </authorList>
    </citation>
    <scope>NUCLEOTIDE SEQUENCE</scope>
    <source>
        <strain evidence="2">AG-1 IA</strain>
    </source>
</reference>
<dbReference type="GeneID" id="67025985"/>
<sequence length="132" mass="14191">MVPNTSWAIPHTQEYLGTNPEQPFIRPTSVDPSSTSQAAISNPLSKGYLSAQPGETNEEKEARILHNIATIMGRALSVPLQSTFRGLSQTPGPAQVKSKIPAPERYDGKKGPAAKSPGLQNLLPQQCSLLLF</sequence>
<proteinExistence type="predicted"/>